<accession>A0ABV7BVJ7</accession>
<keyword evidence="1" id="KW-0812">Transmembrane</keyword>
<keyword evidence="1" id="KW-1133">Transmembrane helix</keyword>
<comment type="caution">
    <text evidence="2">The sequence shown here is derived from an EMBL/GenBank/DDBJ whole genome shotgun (WGS) entry which is preliminary data.</text>
</comment>
<keyword evidence="3" id="KW-1185">Reference proteome</keyword>
<feature type="transmembrane region" description="Helical" evidence="1">
    <location>
        <begin position="20"/>
        <end position="43"/>
    </location>
</feature>
<name>A0ABV7BVJ7_9PROT</name>
<organism evidence="2 3">
    <name type="scientific">Falsiroseomonas tokyonensis</name>
    <dbReference type="NCBI Taxonomy" id="430521"/>
    <lineage>
        <taxon>Bacteria</taxon>
        <taxon>Pseudomonadati</taxon>
        <taxon>Pseudomonadota</taxon>
        <taxon>Alphaproteobacteria</taxon>
        <taxon>Acetobacterales</taxon>
        <taxon>Roseomonadaceae</taxon>
        <taxon>Falsiroseomonas</taxon>
    </lineage>
</organism>
<reference evidence="3" key="1">
    <citation type="journal article" date="2019" name="Int. J. Syst. Evol. Microbiol.">
        <title>The Global Catalogue of Microorganisms (GCM) 10K type strain sequencing project: providing services to taxonomists for standard genome sequencing and annotation.</title>
        <authorList>
            <consortium name="The Broad Institute Genomics Platform"/>
            <consortium name="The Broad Institute Genome Sequencing Center for Infectious Disease"/>
            <person name="Wu L."/>
            <person name="Ma J."/>
        </authorList>
    </citation>
    <scope>NUCLEOTIDE SEQUENCE [LARGE SCALE GENOMIC DNA]</scope>
    <source>
        <strain evidence="3">CGMCC 1.16855</strain>
    </source>
</reference>
<sequence length="44" mass="4515">MRQLLPPFLAADPLALSSGVGARMLLVLAVLAGLWGAVLWALAA</sequence>
<keyword evidence="1" id="KW-0472">Membrane</keyword>
<gene>
    <name evidence="2" type="ORF">ACFOD3_11530</name>
</gene>
<dbReference type="EMBL" id="JBHRSB010000003">
    <property type="protein sequence ID" value="MFC3000528.1"/>
    <property type="molecule type" value="Genomic_DNA"/>
</dbReference>
<protein>
    <submittedName>
        <fullName evidence="2">Uncharacterized protein</fullName>
    </submittedName>
</protein>
<evidence type="ECO:0000256" key="1">
    <source>
        <dbReference type="SAM" id="Phobius"/>
    </source>
</evidence>
<evidence type="ECO:0000313" key="3">
    <source>
        <dbReference type="Proteomes" id="UP001595420"/>
    </source>
</evidence>
<evidence type="ECO:0000313" key="2">
    <source>
        <dbReference type="EMBL" id="MFC3000528.1"/>
    </source>
</evidence>
<proteinExistence type="predicted"/>
<dbReference type="Proteomes" id="UP001595420">
    <property type="component" value="Unassembled WGS sequence"/>
</dbReference>
<dbReference type="RefSeq" id="WP_281419508.1">
    <property type="nucleotide sequence ID" value="NZ_JAFNJS010000003.1"/>
</dbReference>